<dbReference type="OrthoDB" id="282734at2157"/>
<evidence type="ECO:0000256" key="6">
    <source>
        <dbReference type="SAM" id="MobiDB-lite"/>
    </source>
</evidence>
<keyword evidence="4 7" id="KW-1133">Transmembrane helix</keyword>
<dbReference type="Proteomes" id="UP000236755">
    <property type="component" value="Unassembled WGS sequence"/>
</dbReference>
<feature type="transmembrane region" description="Helical" evidence="7">
    <location>
        <begin position="12"/>
        <end position="45"/>
    </location>
</feature>
<comment type="subcellular location">
    <subcellularLocation>
        <location evidence="1">Membrane</location>
        <topology evidence="1">Multi-pass membrane protein</topology>
    </subcellularLocation>
</comment>
<evidence type="ECO:0000256" key="5">
    <source>
        <dbReference type="ARBA" id="ARBA00023136"/>
    </source>
</evidence>
<accession>A0A1H3VVR9</accession>
<feature type="transmembrane region" description="Helical" evidence="7">
    <location>
        <begin position="234"/>
        <end position="254"/>
    </location>
</feature>
<keyword evidence="9" id="KW-1185">Reference proteome</keyword>
<comment type="similarity">
    <text evidence="2">Belongs to the autoinducer-2 exporter (AI-2E) (TC 2.A.86) family.</text>
</comment>
<evidence type="ECO:0000313" key="8">
    <source>
        <dbReference type="EMBL" id="SDZ78897.1"/>
    </source>
</evidence>
<evidence type="ECO:0000256" key="2">
    <source>
        <dbReference type="ARBA" id="ARBA00009773"/>
    </source>
</evidence>
<evidence type="ECO:0000256" key="4">
    <source>
        <dbReference type="ARBA" id="ARBA00022989"/>
    </source>
</evidence>
<feature type="transmembrane region" description="Helical" evidence="7">
    <location>
        <begin position="274"/>
        <end position="299"/>
    </location>
</feature>
<evidence type="ECO:0000256" key="7">
    <source>
        <dbReference type="SAM" id="Phobius"/>
    </source>
</evidence>
<organism evidence="8 9">
    <name type="scientific">Haloplanus vescus</name>
    <dbReference type="NCBI Taxonomy" id="555874"/>
    <lineage>
        <taxon>Archaea</taxon>
        <taxon>Methanobacteriati</taxon>
        <taxon>Methanobacteriota</taxon>
        <taxon>Stenosarchaea group</taxon>
        <taxon>Halobacteria</taxon>
        <taxon>Halobacteriales</taxon>
        <taxon>Haloferacaceae</taxon>
        <taxon>Haloplanus</taxon>
    </lineage>
</organism>
<feature type="transmembrane region" description="Helical" evidence="7">
    <location>
        <begin position="202"/>
        <end position="222"/>
    </location>
</feature>
<feature type="region of interest" description="Disordered" evidence="6">
    <location>
        <begin position="360"/>
        <end position="385"/>
    </location>
</feature>
<feature type="transmembrane region" description="Helical" evidence="7">
    <location>
        <begin position="65"/>
        <end position="87"/>
    </location>
</feature>
<protein>
    <submittedName>
        <fullName evidence="8">Predicted PurR-regulated permease PerM</fullName>
    </submittedName>
</protein>
<keyword evidence="5 7" id="KW-0472">Membrane</keyword>
<proteinExistence type="inferred from homology"/>
<reference evidence="8 9" key="1">
    <citation type="submission" date="2016-10" db="EMBL/GenBank/DDBJ databases">
        <authorList>
            <person name="de Groot N.N."/>
        </authorList>
    </citation>
    <scope>NUCLEOTIDE SEQUENCE [LARGE SCALE GENOMIC DNA]</scope>
    <source>
        <strain evidence="8 9">CGMCC 1.8712</strain>
    </source>
</reference>
<evidence type="ECO:0000256" key="3">
    <source>
        <dbReference type="ARBA" id="ARBA00022692"/>
    </source>
</evidence>
<dbReference type="GO" id="GO:0016020">
    <property type="term" value="C:membrane"/>
    <property type="evidence" value="ECO:0007669"/>
    <property type="project" value="UniProtKB-SubCell"/>
</dbReference>
<feature type="transmembrane region" description="Helical" evidence="7">
    <location>
        <begin position="311"/>
        <end position="336"/>
    </location>
</feature>
<keyword evidence="3 7" id="KW-0812">Transmembrane</keyword>
<dbReference type="RefSeq" id="WP_092630427.1">
    <property type="nucleotide sequence ID" value="NZ_FNQT01000001.1"/>
</dbReference>
<evidence type="ECO:0000256" key="1">
    <source>
        <dbReference type="ARBA" id="ARBA00004141"/>
    </source>
</evidence>
<name>A0A1H3VVR9_9EURY</name>
<feature type="transmembrane region" description="Helical" evidence="7">
    <location>
        <begin position="141"/>
        <end position="163"/>
    </location>
</feature>
<dbReference type="InterPro" id="IPR002549">
    <property type="entry name" value="AI-2E-like"/>
</dbReference>
<dbReference type="AlphaFoldDB" id="A0A1H3VVR9"/>
<gene>
    <name evidence="8" type="ORF">SAMN04488065_0323</name>
</gene>
<dbReference type="EMBL" id="FNQT01000001">
    <property type="protein sequence ID" value="SDZ78897.1"/>
    <property type="molecule type" value="Genomic_DNA"/>
</dbReference>
<evidence type="ECO:0000313" key="9">
    <source>
        <dbReference type="Proteomes" id="UP000236755"/>
    </source>
</evidence>
<dbReference type="Pfam" id="PF01594">
    <property type="entry name" value="AI-2E_transport"/>
    <property type="match status" value="1"/>
</dbReference>
<dbReference type="STRING" id="555874.SAMN04488065_0323"/>
<sequence length="385" mass="41599">MIDEMDFERSRTLWWALTVALGGTLGVVLYSYVGTFVFGLFIYYAARPVYRRLRLVVERPGLAAAGALFAFELPFLAVTGYLLFLAVRELERYAGAGAQVVAWVLPIPTTELERAIDSPRTYVSSFDVASLTEVISTGGDVLGPIATFVLHFSLAIALAFYLLRDGDRIANWFHDEVGHDSALSTYASLVDRDFQVVCFGNIRTVVVVALLALGVYNGLNVLAPPGLKIPIPNVLALLTGVATLVPIVVGKIVYIPTTAYLAVVAIESDPQTLWFPIVVAVVALLVLDLFPIMVVRPAFAGQSTHRGAMMFSYIFGGLLFNWYGVFLGPLLLIATIHLVRVGLSELAHGDHITAEITTAHGLGSMPRPDGDPPDETTGDTDTAAE</sequence>
<feature type="compositionally biased region" description="Acidic residues" evidence="6">
    <location>
        <begin position="371"/>
        <end position="385"/>
    </location>
</feature>